<dbReference type="Pfam" id="PF08719">
    <property type="entry name" value="NADAR"/>
    <property type="match status" value="1"/>
</dbReference>
<name>A0A4P9Y3K5_9FUNG</name>
<dbReference type="EMBL" id="KZ988015">
    <property type="protein sequence ID" value="RKP13455.1"/>
    <property type="molecule type" value="Genomic_DNA"/>
</dbReference>
<sequence>PPKVIRFYHRHESYYAFSNLSPFPFEDNNGMRWDTVEHYFQAHKFVDKQARLFIAKQPTARLAFQEARHWDSLKRDDWYRIKETIMLDALSFKWEQHENLRTKLLSTGTVRLEEHTSMDTYWGDGGETGNGKNRLGKMLIHLRYHLQKGTPLHSLRSDYSYQ</sequence>
<dbReference type="OrthoDB" id="206452at2759"/>
<evidence type="ECO:0000313" key="3">
    <source>
        <dbReference type="Proteomes" id="UP000267251"/>
    </source>
</evidence>
<dbReference type="AlphaFoldDB" id="A0A4P9Y3K5"/>
<dbReference type="Proteomes" id="UP000267251">
    <property type="component" value="Unassembled WGS sequence"/>
</dbReference>
<reference evidence="3" key="1">
    <citation type="journal article" date="2018" name="Nat. Microbiol.">
        <title>Leveraging single-cell genomics to expand the fungal tree of life.</title>
        <authorList>
            <person name="Ahrendt S.R."/>
            <person name="Quandt C.A."/>
            <person name="Ciobanu D."/>
            <person name="Clum A."/>
            <person name="Salamov A."/>
            <person name="Andreopoulos B."/>
            <person name="Cheng J.F."/>
            <person name="Woyke T."/>
            <person name="Pelin A."/>
            <person name="Henrissat B."/>
            <person name="Reynolds N.K."/>
            <person name="Benny G.L."/>
            <person name="Smith M.E."/>
            <person name="James T.Y."/>
            <person name="Grigoriev I.V."/>
        </authorList>
    </citation>
    <scope>NUCLEOTIDE SEQUENCE [LARGE SCALE GENOMIC DNA]</scope>
</reference>
<dbReference type="CDD" id="cd15457">
    <property type="entry name" value="NADAR"/>
    <property type="match status" value="1"/>
</dbReference>
<protein>
    <submittedName>
        <fullName evidence="2">Swarming motility protein ybiA</fullName>
    </submittedName>
</protein>
<accession>A0A4P9Y3K5</accession>
<dbReference type="SUPFAM" id="SSF143990">
    <property type="entry name" value="YbiA-like"/>
    <property type="match status" value="1"/>
</dbReference>
<evidence type="ECO:0000259" key="1">
    <source>
        <dbReference type="Pfam" id="PF08719"/>
    </source>
</evidence>
<organism evidence="2 3">
    <name type="scientific">Piptocephalis cylindrospora</name>
    <dbReference type="NCBI Taxonomy" id="1907219"/>
    <lineage>
        <taxon>Eukaryota</taxon>
        <taxon>Fungi</taxon>
        <taxon>Fungi incertae sedis</taxon>
        <taxon>Zoopagomycota</taxon>
        <taxon>Zoopagomycotina</taxon>
        <taxon>Zoopagomycetes</taxon>
        <taxon>Zoopagales</taxon>
        <taxon>Piptocephalidaceae</taxon>
        <taxon>Piptocephalis</taxon>
    </lineage>
</organism>
<dbReference type="Gene3D" id="1.10.357.40">
    <property type="entry name" value="YbiA-like"/>
    <property type="match status" value="1"/>
</dbReference>
<proteinExistence type="predicted"/>
<feature type="non-terminal residue" evidence="2">
    <location>
        <position position="1"/>
    </location>
</feature>
<keyword evidence="3" id="KW-1185">Reference proteome</keyword>
<feature type="domain" description="NADAR" evidence="1">
    <location>
        <begin position="7"/>
        <end position="146"/>
    </location>
</feature>
<dbReference type="InterPro" id="IPR037238">
    <property type="entry name" value="YbiA-like_sf"/>
</dbReference>
<gene>
    <name evidence="2" type="ORF">BJ684DRAFT_10032</name>
</gene>
<evidence type="ECO:0000313" key="2">
    <source>
        <dbReference type="EMBL" id="RKP13455.1"/>
    </source>
</evidence>
<dbReference type="InterPro" id="IPR012816">
    <property type="entry name" value="NADAR"/>
</dbReference>
<dbReference type="NCBIfam" id="TIGR02464">
    <property type="entry name" value="ribofla_fusion"/>
    <property type="match status" value="1"/>
</dbReference>